<dbReference type="RefSeq" id="WP_251972736.1">
    <property type="nucleotide sequence ID" value="NZ_AP025730.1"/>
</dbReference>
<dbReference type="Proteomes" id="UP001057498">
    <property type="component" value="Chromosome"/>
</dbReference>
<feature type="domain" description="CheW-like" evidence="2">
    <location>
        <begin position="24"/>
        <end position="169"/>
    </location>
</feature>
<dbReference type="InterPro" id="IPR036061">
    <property type="entry name" value="CheW-like_dom_sf"/>
</dbReference>
<dbReference type="Gene3D" id="2.30.30.40">
    <property type="entry name" value="SH3 Domains"/>
    <property type="match status" value="1"/>
</dbReference>
<evidence type="ECO:0000259" key="2">
    <source>
        <dbReference type="PROSITE" id="PS50851"/>
    </source>
</evidence>
<dbReference type="PROSITE" id="PS50851">
    <property type="entry name" value="CHEW"/>
    <property type="match status" value="1"/>
</dbReference>
<evidence type="ECO:0000313" key="4">
    <source>
        <dbReference type="Proteomes" id="UP001057498"/>
    </source>
</evidence>
<dbReference type="PANTHER" id="PTHR22617">
    <property type="entry name" value="CHEMOTAXIS SENSOR HISTIDINE KINASE-RELATED"/>
    <property type="match status" value="1"/>
</dbReference>
<evidence type="ECO:0000313" key="3">
    <source>
        <dbReference type="EMBL" id="BDI04628.1"/>
    </source>
</evidence>
<dbReference type="PANTHER" id="PTHR22617:SF41">
    <property type="entry name" value="CHEMOTAXIS SIGNAL TRANSDUCTION SYSTEM ADAPTOR PROTEIN CHEW"/>
    <property type="match status" value="1"/>
</dbReference>
<protein>
    <submittedName>
        <fullName evidence="3">Chemotaxis protein CheW</fullName>
    </submittedName>
</protein>
<reference evidence="3" key="1">
    <citation type="submission" date="2022-04" db="EMBL/GenBank/DDBJ databases">
        <title>Whole genome sequence of Sphaerotilus sp. FB-5.</title>
        <authorList>
            <person name="Takeda M."/>
            <person name="Narihara S."/>
            <person name="Akimoto M."/>
            <person name="Akimoto R."/>
            <person name="Nishiyashiki S."/>
            <person name="Murakami T."/>
        </authorList>
    </citation>
    <scope>NUCLEOTIDE SEQUENCE</scope>
    <source>
        <strain evidence="3">FB-5</strain>
    </source>
</reference>
<name>A0ABN6PI63_9BURK</name>
<dbReference type="SMART" id="SM00260">
    <property type="entry name" value="CheW"/>
    <property type="match status" value="1"/>
</dbReference>
<sequence>MNIQPSAAPRSSAPADGGTDLSGTSQLLRLAVGPRMYAVPIDRVREILKVSQLTVLPLMPTFVRGVMNLRGAVVPVIDLGARLGGAPTILARRTCVVIVEQRSADGASQTLGVLVDAVHEVVEAAGTDIEPVPQLGTEIASEFLAGMARLRGEIVPVLAMERVLDEDALTQAIAAHAQPAGGARLH</sequence>
<dbReference type="SUPFAM" id="SSF50341">
    <property type="entry name" value="CheW-like"/>
    <property type="match status" value="1"/>
</dbReference>
<accession>A0ABN6PI63</accession>
<dbReference type="InterPro" id="IPR039315">
    <property type="entry name" value="CheW"/>
</dbReference>
<dbReference type="InterPro" id="IPR002545">
    <property type="entry name" value="CheW-lke_dom"/>
</dbReference>
<feature type="region of interest" description="Disordered" evidence="1">
    <location>
        <begin position="1"/>
        <end position="21"/>
    </location>
</feature>
<organism evidence="3 4">
    <name type="scientific">Sphaerotilus microaerophilus</name>
    <dbReference type="NCBI Taxonomy" id="2914710"/>
    <lineage>
        <taxon>Bacteria</taxon>
        <taxon>Pseudomonadati</taxon>
        <taxon>Pseudomonadota</taxon>
        <taxon>Betaproteobacteria</taxon>
        <taxon>Burkholderiales</taxon>
        <taxon>Sphaerotilaceae</taxon>
        <taxon>Sphaerotilus</taxon>
    </lineage>
</organism>
<dbReference type="Gene3D" id="2.40.50.180">
    <property type="entry name" value="CheA-289, Domain 4"/>
    <property type="match status" value="1"/>
</dbReference>
<dbReference type="EMBL" id="AP025730">
    <property type="protein sequence ID" value="BDI04628.1"/>
    <property type="molecule type" value="Genomic_DNA"/>
</dbReference>
<dbReference type="Pfam" id="PF01584">
    <property type="entry name" value="CheW"/>
    <property type="match status" value="1"/>
</dbReference>
<gene>
    <name evidence="3" type="primary">cheW-1_2</name>
    <name evidence="3" type="ORF">CATMQ487_15980</name>
</gene>
<evidence type="ECO:0000256" key="1">
    <source>
        <dbReference type="SAM" id="MobiDB-lite"/>
    </source>
</evidence>
<keyword evidence="4" id="KW-1185">Reference proteome</keyword>
<proteinExistence type="predicted"/>
<feature type="compositionally biased region" description="Low complexity" evidence="1">
    <location>
        <begin position="1"/>
        <end position="15"/>
    </location>
</feature>